<feature type="transmembrane region" description="Helical" evidence="2">
    <location>
        <begin position="21"/>
        <end position="48"/>
    </location>
</feature>
<evidence type="ECO:0008006" key="4">
    <source>
        <dbReference type="Google" id="ProtNLM"/>
    </source>
</evidence>
<keyword evidence="2" id="KW-1133">Transmembrane helix</keyword>
<name>A0A6J4UPV0_9BACT</name>
<dbReference type="EMBL" id="CADCWI010000083">
    <property type="protein sequence ID" value="CAA9557177.1"/>
    <property type="molecule type" value="Genomic_DNA"/>
</dbReference>
<keyword evidence="2" id="KW-0472">Membrane</keyword>
<feature type="transmembrane region" description="Helical" evidence="2">
    <location>
        <begin position="54"/>
        <end position="75"/>
    </location>
</feature>
<feature type="transmembrane region" description="Helical" evidence="2">
    <location>
        <begin position="340"/>
        <end position="361"/>
    </location>
</feature>
<feature type="transmembrane region" description="Helical" evidence="2">
    <location>
        <begin position="242"/>
        <end position="262"/>
    </location>
</feature>
<accession>A0A6J4UPV0</accession>
<protein>
    <recommendedName>
        <fullName evidence="4">MFS transporter</fullName>
    </recommendedName>
</protein>
<gene>
    <name evidence="3" type="ORF">AVDCRST_MAG43-1559</name>
</gene>
<sequence>MFVPLTPGHTRRRRTNAFTPINGVLSGLLQAVADTILHPVVLLAAVAFLLNGSYYQVAGFTVITLASWTLSAVVLSTFKRLVARPYPILIGACVVRLLSVSLLAVTAFRSPHWDPGDVIRTLLVGFFLYQVSSAIIGHVSVAFLSDALRTAKRSVIFRQRAVIGSIITVISGAVVWSVNGSVADVRAALGVLFILAAISTAASTWFLFAIPAGKRQGRTGDSTSGEPGEILRPLRSRPYRRFVLFRILLGLSAAADPFIIVFGIRRVGLDLGEIGLALVALAIGHLCGWVIWPQWVVRQSPRTAFQIAALLRVFALTVSIGIPAIATSTLYTERFANPDAAIRLFLALYVLIGLSMSAHAAANQRYLMDLSATVPLHQTVLTTNAVHGILAFAPLAAAYVIGRTSLDQMLWIAAGLAFIALLASGSLVEPRFSINRRAGVRNRQRTEQRTWQRTGRRTGQRGPQRRLSVR</sequence>
<feature type="transmembrane region" description="Helical" evidence="2">
    <location>
        <begin position="274"/>
        <end position="292"/>
    </location>
</feature>
<feature type="transmembrane region" description="Helical" evidence="2">
    <location>
        <begin position="304"/>
        <end position="328"/>
    </location>
</feature>
<feature type="region of interest" description="Disordered" evidence="1">
    <location>
        <begin position="441"/>
        <end position="470"/>
    </location>
</feature>
<evidence type="ECO:0000256" key="2">
    <source>
        <dbReference type="SAM" id="Phobius"/>
    </source>
</evidence>
<dbReference type="SUPFAM" id="SSF103473">
    <property type="entry name" value="MFS general substrate transporter"/>
    <property type="match status" value="1"/>
</dbReference>
<evidence type="ECO:0000256" key="1">
    <source>
        <dbReference type="SAM" id="MobiDB-lite"/>
    </source>
</evidence>
<feature type="compositionally biased region" description="Basic residues" evidence="1">
    <location>
        <begin position="454"/>
        <end position="470"/>
    </location>
</feature>
<organism evidence="3">
    <name type="scientific">uncultured Thermomicrobiales bacterium</name>
    <dbReference type="NCBI Taxonomy" id="1645740"/>
    <lineage>
        <taxon>Bacteria</taxon>
        <taxon>Pseudomonadati</taxon>
        <taxon>Thermomicrobiota</taxon>
        <taxon>Thermomicrobia</taxon>
        <taxon>Thermomicrobiales</taxon>
        <taxon>environmental samples</taxon>
    </lineage>
</organism>
<dbReference type="AlphaFoldDB" id="A0A6J4UPV0"/>
<evidence type="ECO:0000313" key="3">
    <source>
        <dbReference type="EMBL" id="CAA9557177.1"/>
    </source>
</evidence>
<feature type="transmembrane region" description="Helical" evidence="2">
    <location>
        <begin position="408"/>
        <end position="428"/>
    </location>
</feature>
<keyword evidence="2" id="KW-0812">Transmembrane</keyword>
<feature type="transmembrane region" description="Helical" evidence="2">
    <location>
        <begin position="127"/>
        <end position="148"/>
    </location>
</feature>
<dbReference type="InterPro" id="IPR036259">
    <property type="entry name" value="MFS_trans_sf"/>
</dbReference>
<reference evidence="3" key="1">
    <citation type="submission" date="2020-02" db="EMBL/GenBank/DDBJ databases">
        <authorList>
            <person name="Meier V. D."/>
        </authorList>
    </citation>
    <scope>NUCLEOTIDE SEQUENCE</scope>
    <source>
        <strain evidence="3">AVDCRST_MAG43</strain>
    </source>
</reference>
<dbReference type="Gene3D" id="1.20.1250.20">
    <property type="entry name" value="MFS general substrate transporter like domains"/>
    <property type="match status" value="1"/>
</dbReference>
<feature type="transmembrane region" description="Helical" evidence="2">
    <location>
        <begin position="185"/>
        <end position="208"/>
    </location>
</feature>
<proteinExistence type="predicted"/>
<feature type="transmembrane region" description="Helical" evidence="2">
    <location>
        <begin position="381"/>
        <end position="402"/>
    </location>
</feature>
<feature type="transmembrane region" description="Helical" evidence="2">
    <location>
        <begin position="160"/>
        <end position="179"/>
    </location>
</feature>
<feature type="transmembrane region" description="Helical" evidence="2">
    <location>
        <begin position="87"/>
        <end position="107"/>
    </location>
</feature>